<keyword evidence="5" id="KW-1185">Reference proteome</keyword>
<name>A0AAQ3LWS1_9PEZI</name>
<organism evidence="4 5">
    <name type="scientific">Acrodontium crateriforme</name>
    <dbReference type="NCBI Taxonomy" id="150365"/>
    <lineage>
        <taxon>Eukaryota</taxon>
        <taxon>Fungi</taxon>
        <taxon>Dikarya</taxon>
        <taxon>Ascomycota</taxon>
        <taxon>Pezizomycotina</taxon>
        <taxon>Dothideomycetes</taxon>
        <taxon>Dothideomycetidae</taxon>
        <taxon>Mycosphaerellales</taxon>
        <taxon>Teratosphaeriaceae</taxon>
        <taxon>Acrodontium</taxon>
    </lineage>
</organism>
<dbReference type="InterPro" id="IPR051624">
    <property type="entry name" value="RMD1/Sad1-interacting"/>
</dbReference>
<evidence type="ECO:0000256" key="2">
    <source>
        <dbReference type="SAM" id="MobiDB-lite"/>
    </source>
</evidence>
<reference evidence="4 5" key="1">
    <citation type="submission" date="2023-11" db="EMBL/GenBank/DDBJ databases">
        <title>An acidophilic fungus is an integral part of prey digestion in a carnivorous sundew plant.</title>
        <authorList>
            <person name="Tsai I.J."/>
        </authorList>
    </citation>
    <scope>NUCLEOTIDE SEQUENCE [LARGE SCALE GENOMIC DNA]</scope>
    <source>
        <strain evidence="4">169a</strain>
    </source>
</reference>
<evidence type="ECO:0000259" key="3">
    <source>
        <dbReference type="Pfam" id="PF02582"/>
    </source>
</evidence>
<dbReference type="PANTHER" id="PTHR16255:SF1">
    <property type="entry name" value="REQUIRED FOR MEIOTIC NUCLEAR DIVISION PROTEIN 1 HOMOLOG"/>
    <property type="match status" value="1"/>
</dbReference>
<sequence>MQKRCIAGVTTDKTNNKKSARTAVDNSLRRIAAEAQHSRSRARKLMKGFGKRAHVDPEIATKDVKAYCSAETFNILRAQELIEGEGGIDADGVGVGPLKADPLNTGLFPQVLHVQTPPKKHGAAPGDIFIFPSGSVVTWNVPERLTYHLVHKILPSAAENGHLDRLEVEDLQYLEDPTRGNSRIVGDTIILGTGTDYESELPYDKTENDSSTQTTTETNGREVDMILTKIAFSSALARSAKLAVLEETLDQYFVSTREIPSTLSSGSQLRLTRSFVLRKTGELLNIRAQLNIYSELTDSLPDLFWDSPYELGLEGYYDIVSRGLDIGVRIKILNERMDYASEIASVLRERLSEKHSTGLEWLIIGLIALECGFGILHLWREREENVNPNSTKNLLQAWLEKELASSEK</sequence>
<dbReference type="EMBL" id="CP138580">
    <property type="protein sequence ID" value="WPG97401.1"/>
    <property type="molecule type" value="Genomic_DNA"/>
</dbReference>
<gene>
    <name evidence="4" type="ORF">R9X50_00017600</name>
</gene>
<evidence type="ECO:0000256" key="1">
    <source>
        <dbReference type="ARBA" id="ARBA00008306"/>
    </source>
</evidence>
<dbReference type="GO" id="GO:0005739">
    <property type="term" value="C:mitochondrion"/>
    <property type="evidence" value="ECO:0007669"/>
    <property type="project" value="UniProtKB-ARBA"/>
</dbReference>
<dbReference type="GO" id="GO:0070131">
    <property type="term" value="P:positive regulation of mitochondrial translation"/>
    <property type="evidence" value="ECO:0007669"/>
    <property type="project" value="TreeGrafter"/>
</dbReference>
<evidence type="ECO:0000313" key="4">
    <source>
        <dbReference type="EMBL" id="WPG97401.1"/>
    </source>
</evidence>
<proteinExistence type="inferred from homology"/>
<comment type="similarity">
    <text evidence="1">Belongs to the RMD1/sif2 family.</text>
</comment>
<dbReference type="AlphaFoldDB" id="A0AAQ3LWS1"/>
<dbReference type="Proteomes" id="UP001303373">
    <property type="component" value="Chromosome 1"/>
</dbReference>
<dbReference type="PANTHER" id="PTHR16255">
    <property type="entry name" value="REQUIRED FOR MEIOTIC NUCLEAR DIVISION PROTEIN 1 HOMOLOG"/>
    <property type="match status" value="1"/>
</dbReference>
<dbReference type="InterPro" id="IPR003734">
    <property type="entry name" value="DUF155"/>
</dbReference>
<feature type="domain" description="DUF155" evidence="3">
    <location>
        <begin position="128"/>
        <end position="334"/>
    </location>
</feature>
<accession>A0AAQ3LWS1</accession>
<evidence type="ECO:0000313" key="5">
    <source>
        <dbReference type="Proteomes" id="UP001303373"/>
    </source>
</evidence>
<protein>
    <submittedName>
        <fullName evidence="4">Miorex complex component 10</fullName>
    </submittedName>
</protein>
<dbReference type="Pfam" id="PF02582">
    <property type="entry name" value="DUF155"/>
    <property type="match status" value="1"/>
</dbReference>
<feature type="region of interest" description="Disordered" evidence="2">
    <location>
        <begin position="1"/>
        <end position="22"/>
    </location>
</feature>